<keyword evidence="4" id="KW-1185">Reference proteome</keyword>
<organism evidence="3 4">
    <name type="scientific">Brevibacillus fluminis</name>
    <dbReference type="NCBI Taxonomy" id="511487"/>
    <lineage>
        <taxon>Bacteria</taxon>
        <taxon>Bacillati</taxon>
        <taxon>Bacillota</taxon>
        <taxon>Bacilli</taxon>
        <taxon>Bacillales</taxon>
        <taxon>Paenibacillaceae</taxon>
        <taxon>Brevibacillus</taxon>
    </lineage>
</organism>
<dbReference type="InterPro" id="IPR041657">
    <property type="entry name" value="HTH_17"/>
</dbReference>
<feature type="domain" description="Helix-turn-helix" evidence="2">
    <location>
        <begin position="98"/>
        <end position="146"/>
    </location>
</feature>
<protein>
    <submittedName>
        <fullName evidence="3">DNA-binding protein</fullName>
    </submittedName>
</protein>
<evidence type="ECO:0000313" key="3">
    <source>
        <dbReference type="EMBL" id="RNB87425.1"/>
    </source>
</evidence>
<reference evidence="3 4" key="1">
    <citation type="submission" date="2018-10" db="EMBL/GenBank/DDBJ databases">
        <title>Phylogenomics of Brevibacillus.</title>
        <authorList>
            <person name="Dunlap C."/>
        </authorList>
    </citation>
    <scope>NUCLEOTIDE SEQUENCE [LARGE SCALE GENOMIC DNA]</scope>
    <source>
        <strain evidence="3 4">JCM 15716</strain>
    </source>
</reference>
<dbReference type="AlphaFoldDB" id="A0A3M8DJ68"/>
<dbReference type="GO" id="GO:0003677">
    <property type="term" value="F:DNA binding"/>
    <property type="evidence" value="ECO:0007669"/>
    <property type="project" value="UniProtKB-KW"/>
</dbReference>
<keyword evidence="3" id="KW-0238">DNA-binding</keyword>
<comment type="caution">
    <text evidence="3">The sequence shown here is derived from an EMBL/GenBank/DDBJ whole genome shotgun (WGS) entry which is preliminary data.</text>
</comment>
<dbReference type="Pfam" id="PF12728">
    <property type="entry name" value="HTH_17"/>
    <property type="match status" value="1"/>
</dbReference>
<gene>
    <name evidence="3" type="ORF">EDM56_17375</name>
</gene>
<evidence type="ECO:0000313" key="4">
    <source>
        <dbReference type="Proteomes" id="UP000271031"/>
    </source>
</evidence>
<feature type="transmembrane region" description="Helical" evidence="1">
    <location>
        <begin position="21"/>
        <end position="41"/>
    </location>
</feature>
<sequence length="157" mass="17465">MTIWYTMGNSQKEPPFMQKSYLDKAMIFLGVAILIGSYLLYSAINRVADYGEALTSSAAQINSQLANMSNFLGGLSRFTAFGEANDGSLLTAQQQTIMLSKEEAQRYLNLTEKELNALIDHTDIPYVKLNQSFLFPRTALDEWAKKAGKSHLKVSSP</sequence>
<accession>A0A3M8DJ68</accession>
<name>A0A3M8DJ68_9BACL</name>
<keyword evidence="1" id="KW-1133">Transmembrane helix</keyword>
<dbReference type="OrthoDB" id="2942251at2"/>
<keyword evidence="1" id="KW-0812">Transmembrane</keyword>
<keyword evidence="1" id="KW-0472">Membrane</keyword>
<evidence type="ECO:0000256" key="1">
    <source>
        <dbReference type="SAM" id="Phobius"/>
    </source>
</evidence>
<evidence type="ECO:0000259" key="2">
    <source>
        <dbReference type="Pfam" id="PF12728"/>
    </source>
</evidence>
<dbReference type="EMBL" id="RHHQ01000012">
    <property type="protein sequence ID" value="RNB87425.1"/>
    <property type="molecule type" value="Genomic_DNA"/>
</dbReference>
<proteinExistence type="predicted"/>
<dbReference type="Proteomes" id="UP000271031">
    <property type="component" value="Unassembled WGS sequence"/>
</dbReference>